<dbReference type="Proteomes" id="UP000008810">
    <property type="component" value="Chromosome 5"/>
</dbReference>
<dbReference type="InParanoid" id="A0A2K2CFK2"/>
<proteinExistence type="predicted"/>
<organism evidence="2">
    <name type="scientific">Brachypodium distachyon</name>
    <name type="common">Purple false brome</name>
    <name type="synonym">Trachynia distachya</name>
    <dbReference type="NCBI Taxonomy" id="15368"/>
    <lineage>
        <taxon>Eukaryota</taxon>
        <taxon>Viridiplantae</taxon>
        <taxon>Streptophyta</taxon>
        <taxon>Embryophyta</taxon>
        <taxon>Tracheophyta</taxon>
        <taxon>Spermatophyta</taxon>
        <taxon>Magnoliopsida</taxon>
        <taxon>Liliopsida</taxon>
        <taxon>Poales</taxon>
        <taxon>Poaceae</taxon>
        <taxon>BOP clade</taxon>
        <taxon>Pooideae</taxon>
        <taxon>Stipodae</taxon>
        <taxon>Brachypodieae</taxon>
        <taxon>Brachypodium</taxon>
    </lineage>
</organism>
<keyword evidence="4" id="KW-1185">Reference proteome</keyword>
<reference evidence="2" key="2">
    <citation type="submission" date="2017-06" db="EMBL/GenBank/DDBJ databases">
        <title>WGS assembly of Brachypodium distachyon.</title>
        <authorList>
            <consortium name="The International Brachypodium Initiative"/>
            <person name="Lucas S."/>
            <person name="Harmon-Smith M."/>
            <person name="Lail K."/>
            <person name="Tice H."/>
            <person name="Grimwood J."/>
            <person name="Bruce D."/>
            <person name="Barry K."/>
            <person name="Shu S."/>
            <person name="Lindquist E."/>
            <person name="Wang M."/>
            <person name="Pitluck S."/>
            <person name="Vogel J.P."/>
            <person name="Garvin D.F."/>
            <person name="Mockler T.C."/>
            <person name="Schmutz J."/>
            <person name="Rokhsar D."/>
            <person name="Bevan M.W."/>
        </authorList>
    </citation>
    <scope>NUCLEOTIDE SEQUENCE</scope>
    <source>
        <strain evidence="2">Bd21</strain>
    </source>
</reference>
<protein>
    <submittedName>
        <fullName evidence="2 3">Uncharacterized protein</fullName>
    </submittedName>
</protein>
<dbReference type="EnsemblPlants" id="PNT60805">
    <property type="protein sequence ID" value="PNT60805"/>
    <property type="gene ID" value="BRADI_5g05206v3"/>
</dbReference>
<evidence type="ECO:0000313" key="3">
    <source>
        <dbReference type="EnsemblPlants" id="PNT60805"/>
    </source>
</evidence>
<feature type="region of interest" description="Disordered" evidence="1">
    <location>
        <begin position="42"/>
        <end position="84"/>
    </location>
</feature>
<dbReference type="Gramene" id="PNT60805">
    <property type="protein sequence ID" value="PNT60805"/>
    <property type="gene ID" value="BRADI_5g05206v3"/>
</dbReference>
<accession>A0A2K2CFK2</accession>
<feature type="compositionally biased region" description="Basic and acidic residues" evidence="1">
    <location>
        <begin position="60"/>
        <end position="69"/>
    </location>
</feature>
<sequence>MAARTRGGDGRLRRGQQLIRSFSARRPWRLGRREVTRSPLLLHGGAGCGKKNEAWGGVDRPIREEEGKKVRGRRRTNRTPHFSPKHGQLEYFFCLFW</sequence>
<gene>
    <name evidence="2" type="ORF">BRADI_5g05206v3</name>
</gene>
<evidence type="ECO:0000256" key="1">
    <source>
        <dbReference type="SAM" id="MobiDB-lite"/>
    </source>
</evidence>
<reference evidence="2 3" key="1">
    <citation type="journal article" date="2010" name="Nature">
        <title>Genome sequencing and analysis of the model grass Brachypodium distachyon.</title>
        <authorList>
            <consortium name="International Brachypodium Initiative"/>
        </authorList>
    </citation>
    <scope>NUCLEOTIDE SEQUENCE [LARGE SCALE GENOMIC DNA]</scope>
    <source>
        <strain evidence="2 3">Bd21</strain>
    </source>
</reference>
<name>A0A2K2CFK2_BRADI</name>
<evidence type="ECO:0000313" key="4">
    <source>
        <dbReference type="Proteomes" id="UP000008810"/>
    </source>
</evidence>
<dbReference type="AlphaFoldDB" id="A0A2K2CFK2"/>
<evidence type="ECO:0000313" key="2">
    <source>
        <dbReference type="EMBL" id="PNT60805.1"/>
    </source>
</evidence>
<reference evidence="3" key="3">
    <citation type="submission" date="2018-08" db="UniProtKB">
        <authorList>
            <consortium name="EnsemblPlants"/>
        </authorList>
    </citation>
    <scope>IDENTIFICATION</scope>
    <source>
        <strain evidence="3">cv. Bd21</strain>
    </source>
</reference>
<dbReference type="EMBL" id="CM000884">
    <property type="protein sequence ID" value="PNT60805.1"/>
    <property type="molecule type" value="Genomic_DNA"/>
</dbReference>